<dbReference type="Gene3D" id="2.60.120.1440">
    <property type="match status" value="1"/>
</dbReference>
<gene>
    <name evidence="3" type="ORF">SAMN06265374_3893</name>
</gene>
<accession>A0ABY1PHV8</accession>
<protein>
    <submittedName>
        <fullName evidence="3">FecR family protein</fullName>
    </submittedName>
</protein>
<dbReference type="EMBL" id="FXTT01000006">
    <property type="protein sequence ID" value="SMP34567.1"/>
    <property type="molecule type" value="Genomic_DNA"/>
</dbReference>
<evidence type="ECO:0000313" key="4">
    <source>
        <dbReference type="Proteomes" id="UP001157914"/>
    </source>
</evidence>
<reference evidence="3 4" key="1">
    <citation type="submission" date="2017-05" db="EMBL/GenBank/DDBJ databases">
        <authorList>
            <person name="Varghese N."/>
            <person name="Submissions S."/>
        </authorList>
    </citation>
    <scope>NUCLEOTIDE SEQUENCE [LARGE SCALE GENOMIC DNA]</scope>
    <source>
        <strain evidence="3 4">DSM 15949</strain>
    </source>
</reference>
<sequence length="170" mass="18145">MRPYSVFLIFSLLLSTLAAPSFAQTVSGCTERTVTDPDRTVYECAGGVVLDAEAAAQLGLTTPSGQQRPDGAELESDAVLIEVDPGSGPFQIRTPHAIAAVRGTTYVVDVTADTTSVFVREGVVEVTRLDGSEPVLLEAGDGVDVTAQDPLIVRQWPQDRVNRLLSRFGR</sequence>
<feature type="chain" id="PRO_5046642291" evidence="1">
    <location>
        <begin position="24"/>
        <end position="170"/>
    </location>
</feature>
<feature type="signal peptide" evidence="1">
    <location>
        <begin position="1"/>
        <end position="23"/>
    </location>
</feature>
<dbReference type="Proteomes" id="UP001157914">
    <property type="component" value="Unassembled WGS sequence"/>
</dbReference>
<name>A0ABY1PHV8_9HYPH</name>
<comment type="caution">
    <text evidence="3">The sequence shown here is derived from an EMBL/GenBank/DDBJ whole genome shotgun (WGS) entry which is preliminary data.</text>
</comment>
<evidence type="ECO:0000313" key="3">
    <source>
        <dbReference type="EMBL" id="SMP34567.1"/>
    </source>
</evidence>
<keyword evidence="1" id="KW-0732">Signal</keyword>
<organism evidence="3 4">
    <name type="scientific">Roseibium denhamense</name>
    <dbReference type="NCBI Taxonomy" id="76305"/>
    <lineage>
        <taxon>Bacteria</taxon>
        <taxon>Pseudomonadati</taxon>
        <taxon>Pseudomonadota</taxon>
        <taxon>Alphaproteobacteria</taxon>
        <taxon>Hyphomicrobiales</taxon>
        <taxon>Stappiaceae</taxon>
        <taxon>Roseibium</taxon>
    </lineage>
</organism>
<dbReference type="PANTHER" id="PTHR38731">
    <property type="entry name" value="LIPL45-RELATED LIPOPROTEIN-RELATED"/>
    <property type="match status" value="1"/>
</dbReference>
<evidence type="ECO:0000256" key="1">
    <source>
        <dbReference type="SAM" id="SignalP"/>
    </source>
</evidence>
<evidence type="ECO:0000259" key="2">
    <source>
        <dbReference type="Pfam" id="PF04773"/>
    </source>
</evidence>
<dbReference type="PROSITE" id="PS51257">
    <property type="entry name" value="PROKAR_LIPOPROTEIN"/>
    <property type="match status" value="1"/>
</dbReference>
<dbReference type="RefSeq" id="WP_155190779.1">
    <property type="nucleotide sequence ID" value="NZ_BAAAEA010000002.1"/>
</dbReference>
<proteinExistence type="predicted"/>
<dbReference type="InterPro" id="IPR006860">
    <property type="entry name" value="FecR"/>
</dbReference>
<dbReference type="Pfam" id="PF04773">
    <property type="entry name" value="FecR"/>
    <property type="match status" value="1"/>
</dbReference>
<keyword evidence="4" id="KW-1185">Reference proteome</keyword>
<dbReference type="PANTHER" id="PTHR38731:SF1">
    <property type="entry name" value="FECR PROTEIN DOMAIN-CONTAINING PROTEIN"/>
    <property type="match status" value="1"/>
</dbReference>
<feature type="domain" description="FecR protein" evidence="2">
    <location>
        <begin position="52"/>
        <end position="125"/>
    </location>
</feature>